<dbReference type="EMBL" id="VAFL01000015">
    <property type="protein sequence ID" value="TKW65199.1"/>
    <property type="molecule type" value="Genomic_DNA"/>
</dbReference>
<organism evidence="1 2">
    <name type="scientific">Paracoccus denitrificans</name>
    <dbReference type="NCBI Taxonomy" id="266"/>
    <lineage>
        <taxon>Bacteria</taxon>
        <taxon>Pseudomonadati</taxon>
        <taxon>Pseudomonadota</taxon>
        <taxon>Alphaproteobacteria</taxon>
        <taxon>Rhodobacterales</taxon>
        <taxon>Paracoccaceae</taxon>
        <taxon>Paracoccus</taxon>
    </lineage>
</organism>
<dbReference type="AlphaFoldDB" id="A0A533I0G7"/>
<protein>
    <submittedName>
        <fullName evidence="1">Uncharacterized protein</fullName>
    </submittedName>
</protein>
<reference evidence="1 2" key="1">
    <citation type="journal article" date="2017" name="Nat. Commun.">
        <title>In situ click chemistry generation of cyclooxygenase-2 inhibitors.</title>
        <authorList>
            <person name="Bhardwaj A."/>
            <person name="Kaur J."/>
            <person name="Wuest M."/>
            <person name="Wuest F."/>
        </authorList>
    </citation>
    <scope>NUCLEOTIDE SEQUENCE [LARGE SCALE GENOMIC DNA]</scope>
    <source>
        <strain evidence="1">S2_012_000_R3_94</strain>
    </source>
</reference>
<comment type="caution">
    <text evidence="1">The sequence shown here is derived from an EMBL/GenBank/DDBJ whole genome shotgun (WGS) entry which is preliminary data.</text>
</comment>
<gene>
    <name evidence="1" type="ORF">DI616_15845</name>
</gene>
<accession>A0A533I0G7</accession>
<evidence type="ECO:0000313" key="2">
    <source>
        <dbReference type="Proteomes" id="UP000315344"/>
    </source>
</evidence>
<evidence type="ECO:0000313" key="1">
    <source>
        <dbReference type="EMBL" id="TKW65199.1"/>
    </source>
</evidence>
<sequence>MKRGYYSLDPRGVGTVAVKFEGKYVLSWRHKQVRDMGKEIWYYSGDNRWSFSPRPNETFKAEVPRIVQMMQLMGAL</sequence>
<name>A0A533I0G7_PARDE</name>
<proteinExistence type="predicted"/>
<dbReference type="Proteomes" id="UP000315344">
    <property type="component" value="Unassembled WGS sequence"/>
</dbReference>